<dbReference type="Gene3D" id="3.90.650.10">
    <property type="entry name" value="PurM-like C-terminal domain"/>
    <property type="match status" value="1"/>
</dbReference>
<comment type="miscellaneous">
    <text evidence="2">Reaction mechanism of ThiL seems to utilize a direct, inline transfer of the gamma-phosphate of ATP to TMP rather than a phosphorylated enzyme intermediate.</text>
</comment>
<dbReference type="InterPro" id="IPR016188">
    <property type="entry name" value="PurM-like_N"/>
</dbReference>
<feature type="binding site" evidence="2">
    <location>
        <begin position="117"/>
        <end position="118"/>
    </location>
    <ligand>
        <name>ATP</name>
        <dbReference type="ChEBI" id="CHEBI:30616"/>
    </ligand>
</feature>
<name>A0ABY0IS73_9RHOO</name>
<feature type="binding site" evidence="2">
    <location>
        <position position="209"/>
    </location>
    <ligand>
        <name>Mg(2+)</name>
        <dbReference type="ChEBI" id="CHEBI:18420"/>
        <label>3</label>
    </ligand>
</feature>
<feature type="domain" description="PurM-like N-terminal" evidence="3">
    <location>
        <begin position="24"/>
        <end position="134"/>
    </location>
</feature>
<reference evidence="5 6" key="1">
    <citation type="submission" date="2019-02" db="EMBL/GenBank/DDBJ databases">
        <title>Genomic Encyclopedia of Type Strains, Phase IV (KMG-IV): sequencing the most valuable type-strain genomes for metagenomic binning, comparative biology and taxonomic classification.</title>
        <authorList>
            <person name="Goeker M."/>
        </authorList>
    </citation>
    <scope>NUCLEOTIDE SEQUENCE [LARGE SCALE GENOMIC DNA]</scope>
    <source>
        <strain evidence="5 6">DSM 21223</strain>
    </source>
</reference>
<feature type="binding site" evidence="2">
    <location>
        <position position="118"/>
    </location>
    <ligand>
        <name>Mg(2+)</name>
        <dbReference type="ChEBI" id="CHEBI:18420"/>
        <label>1</label>
    </ligand>
</feature>
<dbReference type="Proteomes" id="UP000292136">
    <property type="component" value="Unassembled WGS sequence"/>
</dbReference>
<feature type="binding site" evidence="2">
    <location>
        <position position="212"/>
    </location>
    <ligand>
        <name>Mg(2+)</name>
        <dbReference type="ChEBI" id="CHEBI:18420"/>
        <label>5</label>
    </ligand>
</feature>
<feature type="binding site" evidence="2">
    <location>
        <position position="142"/>
    </location>
    <ligand>
        <name>ATP</name>
        <dbReference type="ChEBI" id="CHEBI:30616"/>
    </ligand>
</feature>
<dbReference type="PANTHER" id="PTHR30270:SF0">
    <property type="entry name" value="THIAMINE-MONOPHOSPHATE KINASE"/>
    <property type="match status" value="1"/>
</dbReference>
<comment type="function">
    <text evidence="2">Catalyzes the ATP-dependent phosphorylation of thiamine-monophosphate (TMP) to form thiamine-pyrophosphate (TPP), the active form of vitamin B1.</text>
</comment>
<dbReference type="Pfam" id="PF02769">
    <property type="entry name" value="AIRS_C"/>
    <property type="match status" value="1"/>
</dbReference>
<keyword evidence="6" id="KW-1185">Reference proteome</keyword>
<dbReference type="InterPro" id="IPR010918">
    <property type="entry name" value="PurM-like_C_dom"/>
</dbReference>
<feature type="binding site" evidence="2">
    <location>
        <position position="26"/>
    </location>
    <ligand>
        <name>Mg(2+)</name>
        <dbReference type="ChEBI" id="CHEBI:18420"/>
        <label>4</label>
    </ligand>
</feature>
<dbReference type="Pfam" id="PF00586">
    <property type="entry name" value="AIRS"/>
    <property type="match status" value="1"/>
</dbReference>
<evidence type="ECO:0000313" key="5">
    <source>
        <dbReference type="EMBL" id="RZT76539.1"/>
    </source>
</evidence>
<dbReference type="GO" id="GO:0016301">
    <property type="term" value="F:kinase activity"/>
    <property type="evidence" value="ECO:0007669"/>
    <property type="project" value="UniProtKB-KW"/>
</dbReference>
<dbReference type="SUPFAM" id="SSF55326">
    <property type="entry name" value="PurM N-terminal domain-like"/>
    <property type="match status" value="1"/>
</dbReference>
<keyword evidence="2" id="KW-0067">ATP-binding</keyword>
<dbReference type="SUPFAM" id="SSF56042">
    <property type="entry name" value="PurM C-terminal domain-like"/>
    <property type="match status" value="1"/>
</dbReference>
<feature type="binding site" evidence="2">
    <location>
        <position position="71"/>
    </location>
    <ligand>
        <name>Mg(2+)</name>
        <dbReference type="ChEBI" id="CHEBI:18420"/>
        <label>3</label>
    </ligand>
</feature>
<dbReference type="HAMAP" id="MF_02128">
    <property type="entry name" value="TMP_kinase"/>
    <property type="match status" value="1"/>
</dbReference>
<dbReference type="InterPro" id="IPR036676">
    <property type="entry name" value="PurM-like_C_sf"/>
</dbReference>
<dbReference type="EMBL" id="SHKM01000002">
    <property type="protein sequence ID" value="RZT76539.1"/>
    <property type="molecule type" value="Genomic_DNA"/>
</dbReference>
<sequence>MPSEFELIARHFAGPTPGAVLGPGDDCALLQPSPGMELAVTTDMLVAGVHFLPDTDPEGLGWKTLAVNLSDLAAMGAKPRWVLLAGSLPEADEAWLAAFAKGFFTLARASQVDVVGGDTTRGPLNLCVTALGEVAPGQALRRDGAKAGDDLWVSGQPGLAALGLAQLQGKIELPEALVQRCLTALQRPRPRIALGLALVQRQLASAAIDISDGLLADVGHIAERSGVELRLNVGQLPLLPRGVDPLLAQRCQLAGGDDYELAFTAPAEKRMALAALAADLELPLWRIGYAAEGAGVSLYDGDGAPLPPEFMDQFKGYDHFRAT</sequence>
<feature type="binding site" evidence="2">
    <location>
        <position position="43"/>
    </location>
    <ligand>
        <name>Mg(2+)</name>
        <dbReference type="ChEBI" id="CHEBI:18420"/>
        <label>2</label>
    </ligand>
</feature>
<dbReference type="PANTHER" id="PTHR30270">
    <property type="entry name" value="THIAMINE-MONOPHOSPHATE KINASE"/>
    <property type="match status" value="1"/>
</dbReference>
<dbReference type="RefSeq" id="WP_130459692.1">
    <property type="nucleotide sequence ID" value="NZ_SHKM01000002.1"/>
</dbReference>
<feature type="binding site" evidence="2">
    <location>
        <position position="50"/>
    </location>
    <ligand>
        <name>substrate</name>
    </ligand>
</feature>
<keyword evidence="2 5" id="KW-0418">Kinase</keyword>
<keyword evidence="1 2" id="KW-0784">Thiamine biosynthesis</keyword>
<feature type="binding site" evidence="2">
    <location>
        <position position="317"/>
    </location>
    <ligand>
        <name>substrate</name>
    </ligand>
</feature>
<dbReference type="EC" id="2.7.4.16" evidence="2"/>
<comment type="caution">
    <text evidence="2">Lacks conserved residue(s) required for the propagation of feature annotation.</text>
</comment>
<feature type="binding site" evidence="2">
    <location>
        <position position="43"/>
    </location>
    <ligand>
        <name>Mg(2+)</name>
        <dbReference type="ChEBI" id="CHEBI:18420"/>
        <label>1</label>
    </ligand>
</feature>
<gene>
    <name evidence="2" type="primary">thiL</name>
    <name evidence="5" type="ORF">EV678_2416</name>
</gene>
<feature type="binding site" evidence="2">
    <location>
        <position position="26"/>
    </location>
    <ligand>
        <name>Mg(2+)</name>
        <dbReference type="ChEBI" id="CHEBI:18420"/>
        <label>3</label>
    </ligand>
</feature>
<keyword evidence="2" id="KW-0479">Metal-binding</keyword>
<accession>A0ABY0IS73</accession>
<feature type="binding site" evidence="2">
    <location>
        <position position="71"/>
    </location>
    <ligand>
        <name>Mg(2+)</name>
        <dbReference type="ChEBI" id="CHEBI:18420"/>
        <label>4</label>
    </ligand>
</feature>
<feature type="binding site" evidence="2">
    <location>
        <position position="71"/>
    </location>
    <ligand>
        <name>Mg(2+)</name>
        <dbReference type="ChEBI" id="CHEBI:18420"/>
        <label>2</label>
    </ligand>
</feature>
<dbReference type="PIRSF" id="PIRSF005303">
    <property type="entry name" value="Thiam_monoph_kin"/>
    <property type="match status" value="1"/>
</dbReference>
<feature type="binding site" evidence="2">
    <location>
        <position position="211"/>
    </location>
    <ligand>
        <name>ATP</name>
        <dbReference type="ChEBI" id="CHEBI:30616"/>
    </ligand>
</feature>
<comment type="catalytic activity">
    <reaction evidence="2">
        <text>thiamine phosphate + ATP = thiamine diphosphate + ADP</text>
        <dbReference type="Rhea" id="RHEA:15913"/>
        <dbReference type="ChEBI" id="CHEBI:30616"/>
        <dbReference type="ChEBI" id="CHEBI:37575"/>
        <dbReference type="ChEBI" id="CHEBI:58937"/>
        <dbReference type="ChEBI" id="CHEBI:456216"/>
        <dbReference type="EC" id="2.7.4.16"/>
    </reaction>
</comment>
<feature type="binding site" evidence="2">
    <location>
        <position position="257"/>
    </location>
    <ligand>
        <name>substrate</name>
    </ligand>
</feature>
<evidence type="ECO:0000313" key="6">
    <source>
        <dbReference type="Proteomes" id="UP000292136"/>
    </source>
</evidence>
<dbReference type="CDD" id="cd02194">
    <property type="entry name" value="ThiL"/>
    <property type="match status" value="1"/>
</dbReference>
<feature type="domain" description="PurM-like C-terminal" evidence="4">
    <location>
        <begin position="146"/>
        <end position="299"/>
    </location>
</feature>
<keyword evidence="2" id="KW-0547">Nucleotide-binding</keyword>
<feature type="binding site" evidence="2">
    <location>
        <position position="42"/>
    </location>
    <ligand>
        <name>Mg(2+)</name>
        <dbReference type="ChEBI" id="CHEBI:18420"/>
        <label>1</label>
    </ligand>
</feature>
<feature type="binding site" evidence="2">
    <location>
        <position position="41"/>
    </location>
    <ligand>
        <name>Mg(2+)</name>
        <dbReference type="ChEBI" id="CHEBI:18420"/>
        <label>4</label>
    </ligand>
</feature>
<proteinExistence type="inferred from homology"/>
<organism evidence="5 6">
    <name type="scientific">Azospira oryzae</name>
    <dbReference type="NCBI Taxonomy" id="146939"/>
    <lineage>
        <taxon>Bacteria</taxon>
        <taxon>Pseudomonadati</taxon>
        <taxon>Pseudomonadota</taxon>
        <taxon>Betaproteobacteria</taxon>
        <taxon>Rhodocyclales</taxon>
        <taxon>Rhodocyclaceae</taxon>
        <taxon>Azospira</taxon>
    </lineage>
</organism>
<evidence type="ECO:0000259" key="4">
    <source>
        <dbReference type="Pfam" id="PF02769"/>
    </source>
</evidence>
<protein>
    <recommendedName>
        <fullName evidence="2">Thiamine-monophosphate kinase</fullName>
        <shortName evidence="2">TMP kinase</shortName>
        <shortName evidence="2">Thiamine-phosphate kinase</shortName>
        <ecNumber evidence="2">2.7.4.16</ecNumber>
    </recommendedName>
</protein>
<dbReference type="InterPro" id="IPR036921">
    <property type="entry name" value="PurM-like_N_sf"/>
</dbReference>
<keyword evidence="2" id="KW-0460">Magnesium</keyword>
<comment type="pathway">
    <text evidence="2">Cofactor biosynthesis; thiamine diphosphate biosynthesis; thiamine diphosphate from thiamine phosphate: step 1/1.</text>
</comment>
<evidence type="ECO:0000256" key="2">
    <source>
        <dbReference type="HAMAP-Rule" id="MF_02128"/>
    </source>
</evidence>
<evidence type="ECO:0000256" key="1">
    <source>
        <dbReference type="ARBA" id="ARBA00022977"/>
    </source>
</evidence>
<dbReference type="InterPro" id="IPR006283">
    <property type="entry name" value="ThiL-like"/>
</dbReference>
<keyword evidence="2" id="KW-0808">Transferase</keyword>
<dbReference type="Gene3D" id="3.30.1330.10">
    <property type="entry name" value="PurM-like, N-terminal domain"/>
    <property type="match status" value="1"/>
</dbReference>
<comment type="caution">
    <text evidence="5">The sequence shown here is derived from an EMBL/GenBank/DDBJ whole genome shotgun (WGS) entry which is preliminary data.</text>
</comment>
<evidence type="ECO:0000259" key="3">
    <source>
        <dbReference type="Pfam" id="PF00586"/>
    </source>
</evidence>
<dbReference type="NCBIfam" id="TIGR01379">
    <property type="entry name" value="thiL"/>
    <property type="match status" value="1"/>
</dbReference>
<comment type="similarity">
    <text evidence="2">Belongs to the thiamine-monophosphate kinase family.</text>
</comment>